<protein>
    <submittedName>
        <fullName evidence="1">Uncharacterized protein</fullName>
    </submittedName>
</protein>
<evidence type="ECO:0000313" key="2">
    <source>
        <dbReference type="Proteomes" id="UP000004079"/>
    </source>
</evidence>
<reference evidence="1 2" key="1">
    <citation type="submission" date="2009-11" db="EMBL/GenBank/DDBJ databases">
        <authorList>
            <person name="Weinstock G."/>
            <person name="Sodergren E."/>
            <person name="Clifton S."/>
            <person name="Fulton L."/>
            <person name="Fulton B."/>
            <person name="Courtney L."/>
            <person name="Fronick C."/>
            <person name="Harrison M."/>
            <person name="Strong C."/>
            <person name="Farmer C."/>
            <person name="Delahaunty K."/>
            <person name="Markovic C."/>
            <person name="Hall O."/>
            <person name="Minx P."/>
            <person name="Tomlinson C."/>
            <person name="Mitreva M."/>
            <person name="Nelson J."/>
            <person name="Hou S."/>
            <person name="Wollam A."/>
            <person name="Pepin K.H."/>
            <person name="Johnson M."/>
            <person name="Bhonagiri V."/>
            <person name="Nash W.E."/>
            <person name="Warren W."/>
            <person name="Chinwalla A."/>
            <person name="Mardis E.R."/>
            <person name="Wilson R.K."/>
        </authorList>
    </citation>
    <scope>NUCLEOTIDE SEQUENCE [LARGE SCALE GENOMIC DNA]</scope>
    <source>
        <strain evidence="1 2">F0302</strain>
    </source>
</reference>
<dbReference type="STRING" id="649760.HMPREF0971_00076"/>
<organism evidence="1 2">
    <name type="scientific">Segatella oris F0302</name>
    <dbReference type="NCBI Taxonomy" id="649760"/>
    <lineage>
        <taxon>Bacteria</taxon>
        <taxon>Pseudomonadati</taxon>
        <taxon>Bacteroidota</taxon>
        <taxon>Bacteroidia</taxon>
        <taxon>Bacteroidales</taxon>
        <taxon>Prevotellaceae</taxon>
        <taxon>Segatella</taxon>
    </lineage>
</organism>
<name>D1QMR8_9BACT</name>
<proteinExistence type="predicted"/>
<dbReference type="AlphaFoldDB" id="D1QMR8"/>
<dbReference type="EMBL" id="ACUZ02000003">
    <property type="protein sequence ID" value="EFB33317.1"/>
    <property type="molecule type" value="Genomic_DNA"/>
</dbReference>
<comment type="caution">
    <text evidence="1">The sequence shown here is derived from an EMBL/GenBank/DDBJ whole genome shotgun (WGS) entry which is preliminary data.</text>
</comment>
<dbReference type="Proteomes" id="UP000004079">
    <property type="component" value="Unassembled WGS sequence"/>
</dbReference>
<dbReference type="HOGENOM" id="CLU_3274608_0_0_10"/>
<sequence>MNYTRKSLYILIVFYQIACHGDIFSVSSCAASVMAQLFMSE</sequence>
<evidence type="ECO:0000313" key="1">
    <source>
        <dbReference type="EMBL" id="EFB33317.1"/>
    </source>
</evidence>
<accession>D1QMR8</accession>
<gene>
    <name evidence="1" type="ORF">HMPREF0971_00076</name>
</gene>